<evidence type="ECO:0000256" key="2">
    <source>
        <dbReference type="ARBA" id="ARBA00005695"/>
    </source>
</evidence>
<evidence type="ECO:0000256" key="1">
    <source>
        <dbReference type="ARBA" id="ARBA00004418"/>
    </source>
</evidence>
<keyword evidence="6" id="KW-0614">Plasmid</keyword>
<comment type="subcellular location">
    <subcellularLocation>
        <location evidence="1">Periplasm</location>
    </subcellularLocation>
</comment>
<dbReference type="Proteomes" id="UP000008330">
    <property type="component" value="Plasmid pRLG203"/>
</dbReference>
<dbReference type="PIRSF" id="PIRSF002741">
    <property type="entry name" value="MppA"/>
    <property type="match status" value="1"/>
</dbReference>
<dbReference type="PROSITE" id="PS51318">
    <property type="entry name" value="TAT"/>
    <property type="match status" value="1"/>
</dbReference>
<evidence type="ECO:0000256" key="3">
    <source>
        <dbReference type="ARBA" id="ARBA00022448"/>
    </source>
</evidence>
<reference evidence="6 7" key="1">
    <citation type="journal article" date="2010" name="Stand. Genomic Sci.">
        <title>Complete genome sequence of Rhizobium leguminosarum bv trifolii strain WSM2304, an effective microsymbiont of the South American clover Trifolium polymorphum.</title>
        <authorList>
            <person name="Reeve W."/>
            <person name="O'Hara G."/>
            <person name="Chain P."/>
            <person name="Ardley J."/>
            <person name="Brau L."/>
            <person name="Nandesena K."/>
            <person name="Tiwari R."/>
            <person name="Malfatti S."/>
            <person name="Kiss H."/>
            <person name="Lapidus A."/>
            <person name="Copeland A."/>
            <person name="Nolan M."/>
            <person name="Land M."/>
            <person name="Ivanova N."/>
            <person name="Mavromatis K."/>
            <person name="Markowitz V."/>
            <person name="Kyrpides N."/>
            <person name="Melino V."/>
            <person name="Denton M."/>
            <person name="Yates R."/>
            <person name="Howieson J."/>
        </authorList>
    </citation>
    <scope>NUCLEOTIDE SEQUENCE [LARGE SCALE GENOMIC DNA]</scope>
    <source>
        <strain evidence="6 7">WSM2304</strain>
    </source>
</reference>
<dbReference type="PANTHER" id="PTHR30290:SF10">
    <property type="entry name" value="PERIPLASMIC OLIGOPEPTIDE-BINDING PROTEIN-RELATED"/>
    <property type="match status" value="1"/>
</dbReference>
<feature type="domain" description="Solute-binding protein family 5" evidence="5">
    <location>
        <begin position="80"/>
        <end position="413"/>
    </location>
</feature>
<dbReference type="PANTHER" id="PTHR30290">
    <property type="entry name" value="PERIPLASMIC BINDING COMPONENT OF ABC TRANSPORTER"/>
    <property type="match status" value="1"/>
</dbReference>
<dbReference type="AlphaFoldDB" id="A0ABF7R012"/>
<gene>
    <name evidence="6" type="ordered locus">Rleg2_6274</name>
</gene>
<accession>A0ABF7R012</accession>
<dbReference type="Gene3D" id="3.90.76.10">
    <property type="entry name" value="Dipeptide-binding Protein, Domain 1"/>
    <property type="match status" value="1"/>
</dbReference>
<dbReference type="RefSeq" id="WP_012559913.1">
    <property type="nucleotide sequence ID" value="NC_011370.1"/>
</dbReference>
<name>A0ABF7R012_RHILW</name>
<evidence type="ECO:0000256" key="4">
    <source>
        <dbReference type="ARBA" id="ARBA00022729"/>
    </source>
</evidence>
<dbReference type="InterPro" id="IPR030678">
    <property type="entry name" value="Peptide/Ni-bd"/>
</dbReference>
<keyword evidence="4" id="KW-0732">Signal</keyword>
<protein>
    <submittedName>
        <fullName evidence="6">Extracellular solute-binding protein family 5</fullName>
    </submittedName>
</protein>
<evidence type="ECO:0000313" key="6">
    <source>
        <dbReference type="EMBL" id="ACI59647.1"/>
    </source>
</evidence>
<geneLocation type="plasmid" evidence="6 7">
    <name>pRLG203</name>
</geneLocation>
<keyword evidence="7" id="KW-1185">Reference proteome</keyword>
<proteinExistence type="inferred from homology"/>
<evidence type="ECO:0000259" key="5">
    <source>
        <dbReference type="Pfam" id="PF00496"/>
    </source>
</evidence>
<dbReference type="GO" id="GO:0030288">
    <property type="term" value="C:outer membrane-bounded periplasmic space"/>
    <property type="evidence" value="ECO:0007669"/>
    <property type="project" value="UniProtKB-ARBA"/>
</dbReference>
<dbReference type="Pfam" id="PF00496">
    <property type="entry name" value="SBP_bac_5"/>
    <property type="match status" value="1"/>
</dbReference>
<dbReference type="InterPro" id="IPR006311">
    <property type="entry name" value="TAT_signal"/>
</dbReference>
<sequence length="511" mass="56694">MQYLNRRRFMQLSAAVAASGFAPGFARAEGKRGGHLRVGLAGGSSQDTLDQLTYVSDATWIFSSNVRNNLVEIDELNQQVPGLAERWEVSPDATRFSFFIRKGVTFHSGKTLTADDVVASLNIHRGETSQSPAKEEMRDVVDIKADGSRVDVTFSTPNIDFLSLVTTFNFGILPVADGKIDRLTKDGTGPYMLESFEPGQSIILKRNPNYWKPEAGFFDTAEVTFIEDDAARMNAIRTGLVDVVNKVDLKTASVLKRVKGIRVEDIKTEQFNSFAMMIDTAPFNDNNIRLALKYGVNREELVKKILLGYGSIGNDHPVGVTNKFFNSQIQQTEFDADKAKYYLKQAGLTRLDVSLSASDAGFPGAVGSSSLYQSSAAAAGININVVREPNDGFYENVWLKKPFATVFWGKLASVGLQFSQAYLPGATWNETHCNLPQVTELIRTARGIVDETKRGEIYHELQSVIHEQGGSIIPMFTNFVWAVRDNVQHGPNLQNDLTLDGLKCFQRWWFA</sequence>
<comment type="similarity">
    <text evidence="2">Belongs to the bacterial solute-binding protein 5 family.</text>
</comment>
<dbReference type="InterPro" id="IPR039424">
    <property type="entry name" value="SBP_5"/>
</dbReference>
<dbReference type="Gene3D" id="3.10.105.10">
    <property type="entry name" value="Dipeptide-binding Protein, Domain 3"/>
    <property type="match status" value="1"/>
</dbReference>
<dbReference type="KEGG" id="rlt:Rleg2_6274"/>
<organism evidence="6 7">
    <name type="scientific">Rhizobium leguminosarum bv. trifolii (strain WSM2304)</name>
    <dbReference type="NCBI Taxonomy" id="395492"/>
    <lineage>
        <taxon>Bacteria</taxon>
        <taxon>Pseudomonadati</taxon>
        <taxon>Pseudomonadota</taxon>
        <taxon>Alphaproteobacteria</taxon>
        <taxon>Hyphomicrobiales</taxon>
        <taxon>Rhizobiaceae</taxon>
        <taxon>Rhizobium/Agrobacterium group</taxon>
        <taxon>Rhizobium</taxon>
    </lineage>
</organism>
<evidence type="ECO:0000313" key="7">
    <source>
        <dbReference type="Proteomes" id="UP000008330"/>
    </source>
</evidence>
<dbReference type="SUPFAM" id="SSF53850">
    <property type="entry name" value="Periplasmic binding protein-like II"/>
    <property type="match status" value="1"/>
</dbReference>
<keyword evidence="3" id="KW-0813">Transport</keyword>
<dbReference type="InterPro" id="IPR000914">
    <property type="entry name" value="SBP_5_dom"/>
</dbReference>
<dbReference type="EMBL" id="CP001195">
    <property type="protein sequence ID" value="ACI59647.1"/>
    <property type="molecule type" value="Genomic_DNA"/>
</dbReference>
<dbReference type="CDD" id="cd08503">
    <property type="entry name" value="PBP2_NikA_DppA_OppA_like_17"/>
    <property type="match status" value="1"/>
</dbReference>
<dbReference type="Gene3D" id="3.40.190.10">
    <property type="entry name" value="Periplasmic binding protein-like II"/>
    <property type="match status" value="1"/>
</dbReference>